<protein>
    <submittedName>
        <fullName evidence="7">Predicted PurR-regulated permease PerM</fullName>
    </submittedName>
</protein>
<evidence type="ECO:0000256" key="3">
    <source>
        <dbReference type="ARBA" id="ARBA00022692"/>
    </source>
</evidence>
<feature type="transmembrane region" description="Helical" evidence="6">
    <location>
        <begin position="273"/>
        <end position="295"/>
    </location>
</feature>
<keyword evidence="5 6" id="KW-0472">Membrane</keyword>
<keyword evidence="8" id="KW-1185">Reference proteome</keyword>
<gene>
    <name evidence="7" type="ORF">SAMN02982931_03567</name>
</gene>
<feature type="transmembrane region" description="Helical" evidence="6">
    <location>
        <begin position="307"/>
        <end position="340"/>
    </location>
</feature>
<dbReference type="Pfam" id="PF01594">
    <property type="entry name" value="AI-2E_transport"/>
    <property type="match status" value="1"/>
</dbReference>
<name>A0A1G6DLA2_9HYPH</name>
<evidence type="ECO:0000313" key="7">
    <source>
        <dbReference type="EMBL" id="SDB45967.1"/>
    </source>
</evidence>
<feature type="transmembrane region" description="Helical" evidence="6">
    <location>
        <begin position="244"/>
        <end position="266"/>
    </location>
</feature>
<dbReference type="RefSeq" id="WP_090878394.1">
    <property type="nucleotide sequence ID" value="NZ_FMXQ01000007.1"/>
</dbReference>
<feature type="transmembrane region" description="Helical" evidence="6">
    <location>
        <begin position="7"/>
        <end position="24"/>
    </location>
</feature>
<organism evidence="7 8">
    <name type="scientific">Bauldia litoralis</name>
    <dbReference type="NCBI Taxonomy" id="665467"/>
    <lineage>
        <taxon>Bacteria</taxon>
        <taxon>Pseudomonadati</taxon>
        <taxon>Pseudomonadota</taxon>
        <taxon>Alphaproteobacteria</taxon>
        <taxon>Hyphomicrobiales</taxon>
        <taxon>Kaistiaceae</taxon>
        <taxon>Bauldia</taxon>
    </lineage>
</organism>
<dbReference type="STRING" id="665467.SAMN02982931_03567"/>
<reference evidence="7 8" key="1">
    <citation type="submission" date="2016-10" db="EMBL/GenBank/DDBJ databases">
        <authorList>
            <person name="de Groot N.N."/>
        </authorList>
    </citation>
    <scope>NUCLEOTIDE SEQUENCE [LARGE SCALE GENOMIC DNA]</scope>
    <source>
        <strain evidence="7 8">ATCC 35022</strain>
    </source>
</reference>
<keyword evidence="3 6" id="KW-0812">Transmembrane</keyword>
<dbReference type="GO" id="GO:0055085">
    <property type="term" value="P:transmembrane transport"/>
    <property type="evidence" value="ECO:0007669"/>
    <property type="project" value="TreeGrafter"/>
</dbReference>
<dbReference type="AlphaFoldDB" id="A0A1G6DLA2"/>
<dbReference type="GO" id="GO:0016020">
    <property type="term" value="C:membrane"/>
    <property type="evidence" value="ECO:0007669"/>
    <property type="project" value="UniProtKB-SubCell"/>
</dbReference>
<evidence type="ECO:0000256" key="4">
    <source>
        <dbReference type="ARBA" id="ARBA00022989"/>
    </source>
</evidence>
<dbReference type="EMBL" id="FMXQ01000007">
    <property type="protein sequence ID" value="SDB45967.1"/>
    <property type="molecule type" value="Genomic_DNA"/>
</dbReference>
<dbReference type="PANTHER" id="PTHR21716:SF64">
    <property type="entry name" value="AI-2 TRANSPORT PROTEIN TQSA"/>
    <property type="match status" value="1"/>
</dbReference>
<evidence type="ECO:0000256" key="5">
    <source>
        <dbReference type="ARBA" id="ARBA00023136"/>
    </source>
</evidence>
<dbReference type="PANTHER" id="PTHR21716">
    <property type="entry name" value="TRANSMEMBRANE PROTEIN"/>
    <property type="match status" value="1"/>
</dbReference>
<dbReference type="Proteomes" id="UP000199071">
    <property type="component" value="Unassembled WGS sequence"/>
</dbReference>
<evidence type="ECO:0000256" key="1">
    <source>
        <dbReference type="ARBA" id="ARBA00004141"/>
    </source>
</evidence>
<evidence type="ECO:0000313" key="8">
    <source>
        <dbReference type="Proteomes" id="UP000199071"/>
    </source>
</evidence>
<evidence type="ECO:0000256" key="2">
    <source>
        <dbReference type="ARBA" id="ARBA00009773"/>
    </source>
</evidence>
<proteinExistence type="inferred from homology"/>
<evidence type="ECO:0000256" key="6">
    <source>
        <dbReference type="SAM" id="Phobius"/>
    </source>
</evidence>
<feature type="transmembrane region" description="Helical" evidence="6">
    <location>
        <begin position="60"/>
        <end position="82"/>
    </location>
</feature>
<keyword evidence="4 6" id="KW-1133">Transmembrane helix</keyword>
<dbReference type="OrthoDB" id="5792512at2"/>
<feature type="transmembrane region" description="Helical" evidence="6">
    <location>
        <begin position="217"/>
        <end position="238"/>
    </location>
</feature>
<comment type="subcellular location">
    <subcellularLocation>
        <location evidence="1">Membrane</location>
        <topology evidence="1">Multi-pass membrane protein</topology>
    </subcellularLocation>
</comment>
<comment type="similarity">
    <text evidence="2">Belongs to the autoinducer-2 exporter (AI-2E) (TC 2.A.86) family.</text>
</comment>
<feature type="transmembrane region" description="Helical" evidence="6">
    <location>
        <begin position="149"/>
        <end position="170"/>
    </location>
</feature>
<sequence>MKIDRQIAFWIIAAAVLLAFLFIFRAILLPFVGGMAMAYLLDPLADWFERRGMNRLMATMTIIVLALVVLAALLVLVLPILVNQIGLLIANLPEYLTRLDSVIESVLRSSWAASIGVNPDAVRSSLGAFVSQGTTWATTLVTSVWSGGLAFINILALLVVAPVVAFYLLYDWDRMIGLVDSWLPRDHVETIRRLAREMDSVIAGFVRGQALVSMTLGVFYAAGLVILGINFGFLIGLGAGLISFVPYLGSTLGFVASVGIALLQFWPDWVMPVAAAALFIVGQLLEGYVLQPFFIGNNVGLHPVWLMFALFAFGLLFGFVGLLVAIPAAAAVGVLVRYALSRYLASPIYRGSAGEPTPPSE</sequence>
<dbReference type="InterPro" id="IPR002549">
    <property type="entry name" value="AI-2E-like"/>
</dbReference>
<accession>A0A1G6DLA2</accession>